<dbReference type="InterPro" id="IPR015854">
    <property type="entry name" value="ABC_transpr_LolD-like"/>
</dbReference>
<dbReference type="PROSITE" id="PS00211">
    <property type="entry name" value="ABC_TRANSPORTER_1"/>
    <property type="match status" value="1"/>
</dbReference>
<organism evidence="4 5">
    <name type="scientific">Feifania hominis</name>
    <dbReference type="NCBI Taxonomy" id="2763660"/>
    <lineage>
        <taxon>Bacteria</taxon>
        <taxon>Bacillati</taxon>
        <taxon>Bacillota</taxon>
        <taxon>Clostridia</taxon>
        <taxon>Eubacteriales</taxon>
        <taxon>Feifaniaceae</taxon>
        <taxon>Feifania</taxon>
    </lineage>
</organism>
<dbReference type="SUPFAM" id="SSF52540">
    <property type="entry name" value="P-loop containing nucleoside triphosphate hydrolases"/>
    <property type="match status" value="1"/>
</dbReference>
<protein>
    <submittedName>
        <fullName evidence="4">ABC transporter ATP-binding protein</fullName>
    </submittedName>
</protein>
<dbReference type="InterPro" id="IPR003593">
    <property type="entry name" value="AAA+_ATPase"/>
</dbReference>
<evidence type="ECO:0000259" key="3">
    <source>
        <dbReference type="PROSITE" id="PS50893"/>
    </source>
</evidence>
<dbReference type="EMBL" id="JACRSP010000003">
    <property type="protein sequence ID" value="MBC8536633.1"/>
    <property type="molecule type" value="Genomic_DNA"/>
</dbReference>
<dbReference type="Proteomes" id="UP000620366">
    <property type="component" value="Unassembled WGS sequence"/>
</dbReference>
<accession>A0A926DDJ5</accession>
<dbReference type="Gene3D" id="3.40.50.300">
    <property type="entry name" value="P-loop containing nucleotide triphosphate hydrolases"/>
    <property type="match status" value="1"/>
</dbReference>
<dbReference type="PANTHER" id="PTHR24220:SF364">
    <property type="entry name" value="FLUOROQUINOLONES EXPORT ATP-BINDING PROTEIN RV2688C"/>
    <property type="match status" value="1"/>
</dbReference>
<reference evidence="4" key="1">
    <citation type="submission" date="2020-08" db="EMBL/GenBank/DDBJ databases">
        <title>Genome public.</title>
        <authorList>
            <person name="Liu C."/>
            <person name="Sun Q."/>
        </authorList>
    </citation>
    <scope>NUCLEOTIDE SEQUENCE</scope>
    <source>
        <strain evidence="4">BX7</strain>
    </source>
</reference>
<dbReference type="GO" id="GO:0016887">
    <property type="term" value="F:ATP hydrolysis activity"/>
    <property type="evidence" value="ECO:0007669"/>
    <property type="project" value="InterPro"/>
</dbReference>
<dbReference type="RefSeq" id="WP_249300472.1">
    <property type="nucleotide sequence ID" value="NZ_JACRSP010000003.1"/>
</dbReference>
<dbReference type="PANTHER" id="PTHR24220">
    <property type="entry name" value="IMPORT ATP-BINDING PROTEIN"/>
    <property type="match status" value="1"/>
</dbReference>
<sequence length="198" mass="21395">MDIEVRDLTKSYGGRVALRPVSFCLPQGGVLYVMGASGGGKTTLLHLMMGLVRPDGGTLTGLSGRRLGAVFQENRLCEQLDAPENVALVPGGDRPRRELLGHFARVGLTEADCKKPVSQLSGGQKRRVAIVRALLSDAEVLFFDEPFKGLDAETRRRVVSYTAQERRARSMVIVTHDGGDRDLLPGAELVLSGNVNNP</sequence>
<keyword evidence="5" id="KW-1185">Reference proteome</keyword>
<evidence type="ECO:0000256" key="1">
    <source>
        <dbReference type="ARBA" id="ARBA00022741"/>
    </source>
</evidence>
<comment type="caution">
    <text evidence="4">The sequence shown here is derived from an EMBL/GenBank/DDBJ whole genome shotgun (WGS) entry which is preliminary data.</text>
</comment>
<dbReference type="GO" id="GO:0005886">
    <property type="term" value="C:plasma membrane"/>
    <property type="evidence" value="ECO:0007669"/>
    <property type="project" value="TreeGrafter"/>
</dbReference>
<dbReference type="SMART" id="SM00382">
    <property type="entry name" value="AAA"/>
    <property type="match status" value="1"/>
</dbReference>
<dbReference type="GO" id="GO:0022857">
    <property type="term" value="F:transmembrane transporter activity"/>
    <property type="evidence" value="ECO:0007669"/>
    <property type="project" value="TreeGrafter"/>
</dbReference>
<dbReference type="Pfam" id="PF00005">
    <property type="entry name" value="ABC_tran"/>
    <property type="match status" value="1"/>
</dbReference>
<dbReference type="PROSITE" id="PS50893">
    <property type="entry name" value="ABC_TRANSPORTER_2"/>
    <property type="match status" value="1"/>
</dbReference>
<dbReference type="InterPro" id="IPR003439">
    <property type="entry name" value="ABC_transporter-like_ATP-bd"/>
</dbReference>
<name>A0A926DDJ5_9FIRM</name>
<feature type="domain" description="ABC transporter" evidence="3">
    <location>
        <begin position="3"/>
        <end position="197"/>
    </location>
</feature>
<evidence type="ECO:0000313" key="5">
    <source>
        <dbReference type="Proteomes" id="UP000620366"/>
    </source>
</evidence>
<dbReference type="InterPro" id="IPR027417">
    <property type="entry name" value="P-loop_NTPase"/>
</dbReference>
<evidence type="ECO:0000256" key="2">
    <source>
        <dbReference type="ARBA" id="ARBA00022840"/>
    </source>
</evidence>
<dbReference type="AlphaFoldDB" id="A0A926DDJ5"/>
<dbReference type="InterPro" id="IPR017871">
    <property type="entry name" value="ABC_transporter-like_CS"/>
</dbReference>
<gene>
    <name evidence="4" type="ORF">H8695_08050</name>
</gene>
<evidence type="ECO:0000313" key="4">
    <source>
        <dbReference type="EMBL" id="MBC8536633.1"/>
    </source>
</evidence>
<proteinExistence type="predicted"/>
<keyword evidence="1" id="KW-0547">Nucleotide-binding</keyword>
<dbReference type="GO" id="GO:0005524">
    <property type="term" value="F:ATP binding"/>
    <property type="evidence" value="ECO:0007669"/>
    <property type="project" value="UniProtKB-KW"/>
</dbReference>
<keyword evidence="2 4" id="KW-0067">ATP-binding</keyword>